<evidence type="ECO:0000313" key="3">
    <source>
        <dbReference type="Proteomes" id="UP000199520"/>
    </source>
</evidence>
<dbReference type="PANTHER" id="PTHR39209:SF2">
    <property type="entry name" value="CYTOPLASMIC PROTEIN"/>
    <property type="match status" value="1"/>
</dbReference>
<gene>
    <name evidence="2" type="ORF">SAMN04490355_104732</name>
</gene>
<accession>A0A1I4NJA5</accession>
<dbReference type="InterPro" id="IPR005146">
    <property type="entry name" value="B3/B4_tRNA-bd"/>
</dbReference>
<dbReference type="AlphaFoldDB" id="A0A1I4NJA5"/>
<protein>
    <submittedName>
        <fullName evidence="2">B3/B4 domain-containing protein (DNA/RNA-binding domain of Phe-tRNA-synthetase)</fullName>
    </submittedName>
</protein>
<evidence type="ECO:0000313" key="2">
    <source>
        <dbReference type="EMBL" id="SFM15430.1"/>
    </source>
</evidence>
<dbReference type="PANTHER" id="PTHR39209">
    <property type="match status" value="1"/>
</dbReference>
<evidence type="ECO:0000259" key="1">
    <source>
        <dbReference type="SMART" id="SM00873"/>
    </source>
</evidence>
<dbReference type="SMART" id="SM00873">
    <property type="entry name" value="B3_4"/>
    <property type="match status" value="1"/>
</dbReference>
<dbReference type="Proteomes" id="UP000199520">
    <property type="component" value="Unassembled WGS sequence"/>
</dbReference>
<dbReference type="Pfam" id="PF03483">
    <property type="entry name" value="B3_4"/>
    <property type="match status" value="1"/>
</dbReference>
<proteinExistence type="predicted"/>
<name>A0A1I4NJA5_9FIRM</name>
<dbReference type="OrthoDB" id="276580at2"/>
<reference evidence="3" key="1">
    <citation type="submission" date="2016-10" db="EMBL/GenBank/DDBJ databases">
        <authorList>
            <person name="Varghese N."/>
            <person name="Submissions S."/>
        </authorList>
    </citation>
    <scope>NUCLEOTIDE SEQUENCE [LARGE SCALE GENOMIC DNA]</scope>
    <source>
        <strain evidence="3">DSM 13327</strain>
    </source>
</reference>
<dbReference type="RefSeq" id="WP_090941927.1">
    <property type="nucleotide sequence ID" value="NZ_FOTS01000047.1"/>
</dbReference>
<dbReference type="InterPro" id="IPR020825">
    <property type="entry name" value="Phe-tRNA_synthase-like_B3/B4"/>
</dbReference>
<dbReference type="GO" id="GO:0003723">
    <property type="term" value="F:RNA binding"/>
    <property type="evidence" value="ECO:0007669"/>
    <property type="project" value="InterPro"/>
</dbReference>
<sequence>MKFLVEDKVFETLDTVCFAVVIAHGIDNTVPNLKMQKLLAENMLLCQSSLEGVNVREMEQVLCYREAFRKLNVNPNKYMCSIEALLTRIAKGKGVPNINTAVDLGNAVSLKYKIPIGAHDIDAMNGEMTLRFSKEQDYFIPFGSTEIESVDKNEIVYAAGNSVRTRRWTWRQSEEGKTSIQSKNIFFPIDGFSDINKDNMLSAQRELGNMLKYELGCNVSMGWVDAKNKSLNIDCI</sequence>
<dbReference type="STRING" id="1123291.SAMN04490355_104732"/>
<dbReference type="SUPFAM" id="SSF56037">
    <property type="entry name" value="PheT/TilS domain"/>
    <property type="match status" value="1"/>
</dbReference>
<dbReference type="EMBL" id="FOTS01000047">
    <property type="protein sequence ID" value="SFM15430.1"/>
    <property type="molecule type" value="Genomic_DNA"/>
</dbReference>
<dbReference type="GO" id="GO:0004826">
    <property type="term" value="F:phenylalanine-tRNA ligase activity"/>
    <property type="evidence" value="ECO:0007669"/>
    <property type="project" value="InterPro"/>
</dbReference>
<dbReference type="Gene3D" id="3.50.40.10">
    <property type="entry name" value="Phenylalanyl-trna Synthetase, Chain B, domain 3"/>
    <property type="match status" value="1"/>
</dbReference>
<keyword evidence="3" id="KW-1185">Reference proteome</keyword>
<feature type="domain" description="B3/B4 tRNA-binding" evidence="1">
    <location>
        <begin position="62"/>
        <end position="216"/>
    </location>
</feature>
<organism evidence="2 3">
    <name type="scientific">Pelosinus propionicus DSM 13327</name>
    <dbReference type="NCBI Taxonomy" id="1123291"/>
    <lineage>
        <taxon>Bacteria</taxon>
        <taxon>Bacillati</taxon>
        <taxon>Bacillota</taxon>
        <taxon>Negativicutes</taxon>
        <taxon>Selenomonadales</taxon>
        <taxon>Sporomusaceae</taxon>
        <taxon>Pelosinus</taxon>
    </lineage>
</organism>